<evidence type="ECO:0000259" key="10">
    <source>
        <dbReference type="Pfam" id="PF07715"/>
    </source>
</evidence>
<evidence type="ECO:0000256" key="8">
    <source>
        <dbReference type="RuleBase" id="RU003357"/>
    </source>
</evidence>
<dbReference type="Proteomes" id="UP000294881">
    <property type="component" value="Unassembled WGS sequence"/>
</dbReference>
<evidence type="ECO:0000256" key="3">
    <source>
        <dbReference type="ARBA" id="ARBA00022452"/>
    </source>
</evidence>
<dbReference type="Gene3D" id="2.40.170.20">
    <property type="entry name" value="TonB-dependent receptor, beta-barrel domain"/>
    <property type="match status" value="1"/>
</dbReference>
<dbReference type="SUPFAM" id="SSF56935">
    <property type="entry name" value="Porins"/>
    <property type="match status" value="1"/>
</dbReference>
<dbReference type="GO" id="GO:0015344">
    <property type="term" value="F:siderophore uptake transmembrane transporter activity"/>
    <property type="evidence" value="ECO:0007669"/>
    <property type="project" value="TreeGrafter"/>
</dbReference>
<dbReference type="Pfam" id="PF00593">
    <property type="entry name" value="TonB_dep_Rec_b-barrel"/>
    <property type="match status" value="1"/>
</dbReference>
<reference evidence="11 12" key="1">
    <citation type="submission" date="2019-03" db="EMBL/GenBank/DDBJ databases">
        <title>Genomic Encyclopedia of Type Strains, Phase IV (KMG-IV): sequencing the most valuable type-strain genomes for metagenomic binning, comparative biology and taxonomic classification.</title>
        <authorList>
            <person name="Goeker M."/>
        </authorList>
    </citation>
    <scope>NUCLEOTIDE SEQUENCE [LARGE SCALE GENOMIC DNA]</scope>
    <source>
        <strain evidence="11 12">DSM 22958</strain>
    </source>
</reference>
<evidence type="ECO:0000256" key="6">
    <source>
        <dbReference type="ARBA" id="ARBA00023136"/>
    </source>
</evidence>
<dbReference type="InterPro" id="IPR039426">
    <property type="entry name" value="TonB-dep_rcpt-like"/>
</dbReference>
<dbReference type="PANTHER" id="PTHR30069:SF49">
    <property type="entry name" value="OUTER MEMBRANE PROTEIN C"/>
    <property type="match status" value="1"/>
</dbReference>
<organism evidence="11 12">
    <name type="scientific">Camelimonas lactis</name>
    <dbReference type="NCBI Taxonomy" id="659006"/>
    <lineage>
        <taxon>Bacteria</taxon>
        <taxon>Pseudomonadati</taxon>
        <taxon>Pseudomonadota</taxon>
        <taxon>Alphaproteobacteria</taxon>
        <taxon>Hyphomicrobiales</taxon>
        <taxon>Chelatococcaceae</taxon>
        <taxon>Camelimonas</taxon>
    </lineage>
</organism>
<comment type="subcellular location">
    <subcellularLocation>
        <location evidence="1">Cell outer membrane</location>
        <topology evidence="1">Multi-pass membrane protein</topology>
    </subcellularLocation>
</comment>
<evidence type="ECO:0000313" key="11">
    <source>
        <dbReference type="EMBL" id="TCO09400.1"/>
    </source>
</evidence>
<dbReference type="InterPro" id="IPR012910">
    <property type="entry name" value="Plug_dom"/>
</dbReference>
<feature type="domain" description="TonB-dependent receptor plug" evidence="10">
    <location>
        <begin position="82"/>
        <end position="180"/>
    </location>
</feature>
<comment type="caution">
    <text evidence="11">The sequence shown here is derived from an EMBL/GenBank/DDBJ whole genome shotgun (WGS) entry which is preliminary data.</text>
</comment>
<evidence type="ECO:0000256" key="2">
    <source>
        <dbReference type="ARBA" id="ARBA00022448"/>
    </source>
</evidence>
<evidence type="ECO:0000259" key="9">
    <source>
        <dbReference type="Pfam" id="PF00593"/>
    </source>
</evidence>
<keyword evidence="3" id="KW-1134">Transmembrane beta strand</keyword>
<name>A0A4V2RWP5_9HYPH</name>
<evidence type="ECO:0000256" key="7">
    <source>
        <dbReference type="ARBA" id="ARBA00023237"/>
    </source>
</evidence>
<dbReference type="PANTHER" id="PTHR30069">
    <property type="entry name" value="TONB-DEPENDENT OUTER MEMBRANE RECEPTOR"/>
    <property type="match status" value="1"/>
</dbReference>
<keyword evidence="12" id="KW-1185">Reference proteome</keyword>
<dbReference type="OrthoDB" id="9760333at2"/>
<gene>
    <name evidence="11" type="ORF">EV666_1186</name>
</gene>
<evidence type="ECO:0000256" key="4">
    <source>
        <dbReference type="ARBA" id="ARBA00022692"/>
    </source>
</evidence>
<dbReference type="EMBL" id="SLWL01000018">
    <property type="protein sequence ID" value="TCO09400.1"/>
    <property type="molecule type" value="Genomic_DNA"/>
</dbReference>
<keyword evidence="2" id="KW-0813">Transport</keyword>
<dbReference type="RefSeq" id="WP_132010266.1">
    <property type="nucleotide sequence ID" value="NZ_JBHUNN010000001.1"/>
</dbReference>
<accession>A0A4V2RWP5</accession>
<evidence type="ECO:0000256" key="1">
    <source>
        <dbReference type="ARBA" id="ARBA00004571"/>
    </source>
</evidence>
<dbReference type="GO" id="GO:0044718">
    <property type="term" value="P:siderophore transmembrane transport"/>
    <property type="evidence" value="ECO:0007669"/>
    <property type="project" value="TreeGrafter"/>
</dbReference>
<keyword evidence="11" id="KW-0675">Receptor</keyword>
<keyword evidence="5 8" id="KW-0798">TonB box</keyword>
<dbReference type="InterPro" id="IPR000531">
    <property type="entry name" value="Beta-barrel_TonB"/>
</dbReference>
<keyword evidence="7" id="KW-0998">Cell outer membrane</keyword>
<dbReference type="AlphaFoldDB" id="A0A4V2RWP5"/>
<dbReference type="GO" id="GO:0009279">
    <property type="term" value="C:cell outer membrane"/>
    <property type="evidence" value="ECO:0007669"/>
    <property type="project" value="UniProtKB-SubCell"/>
</dbReference>
<evidence type="ECO:0000313" key="12">
    <source>
        <dbReference type="Proteomes" id="UP000294881"/>
    </source>
</evidence>
<keyword evidence="4" id="KW-0812">Transmembrane</keyword>
<dbReference type="Pfam" id="PF07715">
    <property type="entry name" value="Plug"/>
    <property type="match status" value="1"/>
</dbReference>
<feature type="domain" description="TonB-dependent receptor-like beta-barrel" evidence="9">
    <location>
        <begin position="227"/>
        <end position="704"/>
    </location>
</feature>
<sequence>MHISNRPISGRPPAPPARSLANSVRGIAFTGVSTGVLLVALPSISCAQALDQRADAGRRPSVATDMQLPRIDVREHAQPDRSSISEEQAFAAGLTSANGAGILKNTPGAAVWGGGGVSGLPAINGFGADRVQISINGMLFGIFCPNEMNPPLSFVNPAMVSDAQVYYGTAPVSLGGDYIGARVDVTAGEPQFATEPGVRFFGRISGVYRSNGDGRGVDADVTAATTDTSVRYTGGWSRARDYRDGDGRRIKSTLYEAQNHSLSVSKRIDNHLLTFQLGGQYIPGQAYPNQYMDMASNRGLYGNARYAGVFDWGSLDVRGFANNVRHTMGFIRPDKSGAMPMDTRSTDAGYTVKATWSLSETDTLRFGSELHHNRLDDWWNPVAGSMMMGPDVFTTINNGHRTRLGAFAEWERRFDARWSAVVGLRNDTVWMNTGPVQGYNSMIYGADAGRFNSRDHARVDVNLDGSAALRFQPDAASTYELAFARKTRSPNLYERYAWSTTPMAMRMIGWFGDGNGYVGNLDLKPETAHTVSVTAQWRDPAAGRWELRVSPYYSYVTDYIDVDRCAIGKCLSMAPGNLAARNRFVYLQFANHDARMYGVNVDGKATLWDDGRYGKGVLRGQLNAVLGERTDGVNLYQIMPVNGLLALDHSLGAWTTSLEMQLAGARNFVSQARNEVKTSAYALFNIRLGYQWEMLRLDLAVENIFDARYDKPLGGANLVNFRSAGPMKSSPAWGYPVAGMGRTFSARLSVVF</sequence>
<evidence type="ECO:0000256" key="5">
    <source>
        <dbReference type="ARBA" id="ARBA00023077"/>
    </source>
</evidence>
<keyword evidence="6 8" id="KW-0472">Membrane</keyword>
<comment type="similarity">
    <text evidence="8">Belongs to the TonB-dependent receptor family.</text>
</comment>
<protein>
    <submittedName>
        <fullName evidence="11">Iron complex outermembrane receptor protein</fullName>
    </submittedName>
</protein>
<proteinExistence type="inferred from homology"/>
<dbReference type="InterPro" id="IPR036942">
    <property type="entry name" value="Beta-barrel_TonB_sf"/>
</dbReference>